<organism evidence="2 3">
    <name type="scientific">Hyphomonas jannaschiana VP2</name>
    <dbReference type="NCBI Taxonomy" id="1280952"/>
    <lineage>
        <taxon>Bacteria</taxon>
        <taxon>Pseudomonadati</taxon>
        <taxon>Pseudomonadota</taxon>
        <taxon>Alphaproteobacteria</taxon>
        <taxon>Hyphomonadales</taxon>
        <taxon>Hyphomonadaceae</taxon>
        <taxon>Hyphomonas</taxon>
    </lineage>
</organism>
<proteinExistence type="predicted"/>
<evidence type="ECO:0008006" key="4">
    <source>
        <dbReference type="Google" id="ProtNLM"/>
    </source>
</evidence>
<dbReference type="RefSeq" id="WP_035577385.1">
    <property type="nucleotide sequence ID" value="NZ_ARYJ01000001.1"/>
</dbReference>
<evidence type="ECO:0000313" key="2">
    <source>
        <dbReference type="EMBL" id="KCZ91212.1"/>
    </source>
</evidence>
<dbReference type="Proteomes" id="UP000024816">
    <property type="component" value="Unassembled WGS sequence"/>
</dbReference>
<gene>
    <name evidence="2" type="ORF">HJA_01700</name>
</gene>
<dbReference type="PATRIC" id="fig|1280952.3.peg.345"/>
<dbReference type="EMBL" id="ARYJ01000001">
    <property type="protein sequence ID" value="KCZ91212.1"/>
    <property type="molecule type" value="Genomic_DNA"/>
</dbReference>
<dbReference type="InterPro" id="IPR019201">
    <property type="entry name" value="DUF2065"/>
</dbReference>
<keyword evidence="1" id="KW-0812">Transmembrane</keyword>
<evidence type="ECO:0000313" key="3">
    <source>
        <dbReference type="Proteomes" id="UP000024816"/>
    </source>
</evidence>
<dbReference type="AlphaFoldDB" id="A0A059FKR7"/>
<comment type="caution">
    <text evidence="2">The sequence shown here is derived from an EMBL/GenBank/DDBJ whole genome shotgun (WGS) entry which is preliminary data.</text>
</comment>
<accession>A0A059FKR7</accession>
<dbReference type="Pfam" id="PF09838">
    <property type="entry name" value="DUF2065"/>
    <property type="match status" value="1"/>
</dbReference>
<keyword evidence="3" id="KW-1185">Reference proteome</keyword>
<evidence type="ECO:0000256" key="1">
    <source>
        <dbReference type="SAM" id="Phobius"/>
    </source>
</evidence>
<reference evidence="2 3" key="1">
    <citation type="journal article" date="2014" name="Antonie Van Leeuwenhoek">
        <title>Hyphomonas beringensis sp. nov. and Hyphomonas chukchiensis sp. nov., isolated from surface seawater of the Bering Sea and Chukchi Sea.</title>
        <authorList>
            <person name="Li C."/>
            <person name="Lai Q."/>
            <person name="Li G."/>
            <person name="Dong C."/>
            <person name="Wang J."/>
            <person name="Liao Y."/>
            <person name="Shao Z."/>
        </authorList>
    </citation>
    <scope>NUCLEOTIDE SEQUENCE [LARGE SCALE GENOMIC DNA]</scope>
    <source>
        <strain evidence="2 3">VP2</strain>
    </source>
</reference>
<feature type="transmembrane region" description="Helical" evidence="1">
    <location>
        <begin position="47"/>
        <end position="65"/>
    </location>
</feature>
<keyword evidence="1" id="KW-0472">Membrane</keyword>
<keyword evidence="1" id="KW-1133">Transmembrane helix</keyword>
<sequence length="66" mass="6936">MTLPLILLAGVGMWFLLEGAAYAVAPDFMRRLAVLVTQLSTRELTMAGLGGGAVGIVLIWLAVHLG</sequence>
<protein>
    <recommendedName>
        <fullName evidence="4">DUF2065 domain-containing protein</fullName>
    </recommendedName>
</protein>
<name>A0A059FKR7_9PROT</name>
<dbReference type="OrthoDB" id="9815199at2"/>
<dbReference type="STRING" id="1280952.HJA_01700"/>